<dbReference type="EMBL" id="MW394467">
    <property type="protein sequence ID" value="QQO40393.1"/>
    <property type="molecule type" value="Genomic_DNA"/>
</dbReference>
<gene>
    <name evidence="1" type="primary">48</name>
    <name evidence="1" type="ORF">268TH004_48</name>
</gene>
<sequence length="108" mass="12505">MYIPLNVVEAGKTDEYIKLTNRREHFVRQRKMIANEVVEASKKLYGFKPFKTTYGYNTEAGRQIQDDVLRAIKEAATENLLANDKLRRVDGIIKVIDSEIDELTKEDN</sequence>
<evidence type="ECO:0000313" key="2">
    <source>
        <dbReference type="Proteomes" id="UP000595376"/>
    </source>
</evidence>
<name>A0A7T7ZAP0_9CAUD</name>
<evidence type="ECO:0000313" key="1">
    <source>
        <dbReference type="EMBL" id="QQO40393.1"/>
    </source>
</evidence>
<organism evidence="1 2">
    <name type="scientific">Bacillus phage 268TH004</name>
    <dbReference type="NCBI Taxonomy" id="2801523"/>
    <lineage>
        <taxon>Viruses</taxon>
        <taxon>Duplodnaviria</taxon>
        <taxon>Heunggongvirae</taxon>
        <taxon>Uroviricota</taxon>
        <taxon>Caudoviricetes</taxon>
        <taxon>Ehrlichviridae</taxon>
        <taxon>Gettysburgvirus</taxon>
        <taxon>Gettysburgvirus gv268TH004</taxon>
    </lineage>
</organism>
<dbReference type="Proteomes" id="UP000595376">
    <property type="component" value="Segment"/>
</dbReference>
<accession>A0A7T7ZAP0</accession>
<keyword evidence="2" id="KW-1185">Reference proteome</keyword>
<reference evidence="1 2" key="1">
    <citation type="submission" date="2020-12" db="EMBL/GenBank/DDBJ databases">
        <authorList>
            <person name="Goubet-McCall L."/>
            <person name="Delesalle V.A."/>
            <person name="Krukonis G.P."/>
        </authorList>
    </citation>
    <scope>NUCLEOTIDE SEQUENCE [LARGE SCALE GENOMIC DNA]</scope>
</reference>
<protein>
    <submittedName>
        <fullName evidence="1">Uncharacterized protein</fullName>
    </submittedName>
</protein>
<proteinExistence type="predicted"/>